<accession>A0A182IZN2</accession>
<proteinExistence type="predicted"/>
<name>A0A182IZN2_ANOAO</name>
<feature type="compositionally biased region" description="Low complexity" evidence="1">
    <location>
        <begin position="1"/>
        <end position="11"/>
    </location>
</feature>
<protein>
    <submittedName>
        <fullName evidence="2">Uncharacterized protein</fullName>
    </submittedName>
</protein>
<evidence type="ECO:0000256" key="1">
    <source>
        <dbReference type="SAM" id="MobiDB-lite"/>
    </source>
</evidence>
<dbReference type="VEuPathDB" id="VectorBase:AATE008539"/>
<sequence>MFQKQQQQQQQTKIPRSEHHHDARHTRTLVVRERPSPSSHRAAPQRAYRRKVRQCLWFVLNLYHPNGGPPCDEAIQRRFQHFLHIPVPRTPEEQEAHQRELAAARAKAAEGRRKTTTATVSRIDSAPGQGRRRKVVLVVRKRKPPQAGAREEEAEGRQVATIGTRHEAASGRQNERSI</sequence>
<reference evidence="2" key="1">
    <citation type="submission" date="2022-08" db="UniProtKB">
        <authorList>
            <consortium name="EnsemblMetazoa"/>
        </authorList>
    </citation>
    <scope>IDENTIFICATION</scope>
    <source>
        <strain evidence="2">EBRO</strain>
    </source>
</reference>
<feature type="compositionally biased region" description="Basic residues" evidence="1">
    <location>
        <begin position="130"/>
        <end position="144"/>
    </location>
</feature>
<dbReference type="EnsemblMetazoa" id="AATE008539-RA">
    <property type="protein sequence ID" value="AATE008539-PA.1"/>
    <property type="gene ID" value="AATE008539"/>
</dbReference>
<feature type="region of interest" description="Disordered" evidence="1">
    <location>
        <begin position="107"/>
        <end position="178"/>
    </location>
</feature>
<evidence type="ECO:0000313" key="2">
    <source>
        <dbReference type="EnsemblMetazoa" id="AATE008539-PA.1"/>
    </source>
</evidence>
<feature type="region of interest" description="Disordered" evidence="1">
    <location>
        <begin position="1"/>
        <end position="47"/>
    </location>
</feature>
<feature type="compositionally biased region" description="Basic and acidic residues" evidence="1">
    <location>
        <begin position="164"/>
        <end position="178"/>
    </location>
</feature>
<organism evidence="2">
    <name type="scientific">Anopheles atroparvus</name>
    <name type="common">European mosquito</name>
    <dbReference type="NCBI Taxonomy" id="41427"/>
    <lineage>
        <taxon>Eukaryota</taxon>
        <taxon>Metazoa</taxon>
        <taxon>Ecdysozoa</taxon>
        <taxon>Arthropoda</taxon>
        <taxon>Hexapoda</taxon>
        <taxon>Insecta</taxon>
        <taxon>Pterygota</taxon>
        <taxon>Neoptera</taxon>
        <taxon>Endopterygota</taxon>
        <taxon>Diptera</taxon>
        <taxon>Nematocera</taxon>
        <taxon>Culicoidea</taxon>
        <taxon>Culicidae</taxon>
        <taxon>Anophelinae</taxon>
        <taxon>Anopheles</taxon>
    </lineage>
</organism>
<dbReference type="AlphaFoldDB" id="A0A182IZN2"/>